<dbReference type="InterPro" id="IPR033412">
    <property type="entry name" value="PFOR_II"/>
</dbReference>
<dbReference type="PANTHER" id="PTHR43088">
    <property type="entry name" value="SUBUNIT OF PYRUVATE:FLAVODOXIN OXIDOREDUCTASE-RELATED"/>
    <property type="match status" value="1"/>
</dbReference>
<sequence length="361" mass="39497">MPKERGGVKLAEKILMKGSEAIAEAAIRNGCRYFFGYPITPQNEIPEYLAKRLPEVGGTFLQAESEVAAIYMVLGAGAAGARVMTSSSSPGISLKQEGISYMAGAEVPCVIVNIMRGGPGLGAIQGAQPDYWQATRGGGHGDYRLLVLAPATVQEAVNLTYEAFDLADKYRNPVMILGDGILAQIMEPVELPEENKEQPEKTWAVCENHNRPRNIVSSSYPQVDVLEQINLRLHKRYNEIKNNEVRWDSYLLDDAEYVIVAYGSAARIAKAAVKMARAEGIKAGLLRPVSVWPFPVKPFQDILPQVKAFLALEMCTGQMIDDVRLAIGNARPVHHYGRLGGVIPLPEEVLGKLKELVKEGK</sequence>
<evidence type="ECO:0000259" key="3">
    <source>
        <dbReference type="Pfam" id="PF17147"/>
    </source>
</evidence>
<dbReference type="Gene3D" id="3.40.50.970">
    <property type="match status" value="1"/>
</dbReference>
<dbReference type="CDD" id="cd07034">
    <property type="entry name" value="TPP_PYR_PFOR_IOR-alpha_like"/>
    <property type="match status" value="1"/>
</dbReference>
<dbReference type="NCBIfam" id="NF005507">
    <property type="entry name" value="PRK07119.1"/>
    <property type="match status" value="1"/>
</dbReference>
<dbReference type="InterPro" id="IPR009014">
    <property type="entry name" value="Transketo_C/PFOR_II"/>
</dbReference>
<dbReference type="KEGG" id="tfr:BR63_09980"/>
<dbReference type="Pfam" id="PF01855">
    <property type="entry name" value="POR_N"/>
    <property type="match status" value="1"/>
</dbReference>
<dbReference type="Pfam" id="PF17147">
    <property type="entry name" value="PFOR_II"/>
    <property type="match status" value="1"/>
</dbReference>
<organism evidence="4 5">
    <name type="scientific">Thermanaerosceptrum fracticalcis</name>
    <dbReference type="NCBI Taxonomy" id="1712410"/>
    <lineage>
        <taxon>Bacteria</taxon>
        <taxon>Bacillati</taxon>
        <taxon>Bacillota</taxon>
        <taxon>Clostridia</taxon>
        <taxon>Eubacteriales</taxon>
        <taxon>Peptococcaceae</taxon>
        <taxon>Thermanaerosceptrum</taxon>
    </lineage>
</organism>
<name>A0A7G6E3F2_THEFR</name>
<dbReference type="InterPro" id="IPR002880">
    <property type="entry name" value="Pyrv_Fd/Flavodoxin_OxRdtase_N"/>
</dbReference>
<keyword evidence="5" id="KW-1185">Reference proteome</keyword>
<dbReference type="GO" id="GO:0016491">
    <property type="term" value="F:oxidoreductase activity"/>
    <property type="evidence" value="ECO:0007669"/>
    <property type="project" value="UniProtKB-KW"/>
</dbReference>
<gene>
    <name evidence="4" type="primary">vorB</name>
    <name evidence="4" type="ORF">BR63_09980</name>
</gene>
<evidence type="ECO:0000259" key="2">
    <source>
        <dbReference type="Pfam" id="PF01855"/>
    </source>
</evidence>
<keyword evidence="1" id="KW-0560">Oxidoreductase</keyword>
<dbReference type="Gene3D" id="3.40.50.920">
    <property type="match status" value="1"/>
</dbReference>
<evidence type="ECO:0000313" key="4">
    <source>
        <dbReference type="EMBL" id="QNB46606.1"/>
    </source>
</evidence>
<accession>A0A7G6E3F2</accession>
<proteinExistence type="predicted"/>
<dbReference type="Proteomes" id="UP000515847">
    <property type="component" value="Chromosome"/>
</dbReference>
<dbReference type="OrthoDB" id="9794954at2"/>
<evidence type="ECO:0000256" key="1">
    <source>
        <dbReference type="ARBA" id="ARBA00023002"/>
    </source>
</evidence>
<dbReference type="SUPFAM" id="SSF52922">
    <property type="entry name" value="TK C-terminal domain-like"/>
    <property type="match status" value="1"/>
</dbReference>
<feature type="domain" description="Pyruvate:ferredoxin oxidoreductase core" evidence="3">
    <location>
        <begin position="255"/>
        <end position="349"/>
    </location>
</feature>
<dbReference type="SUPFAM" id="SSF52518">
    <property type="entry name" value="Thiamin diphosphate-binding fold (THDP-binding)"/>
    <property type="match status" value="1"/>
</dbReference>
<dbReference type="InterPro" id="IPR052368">
    <property type="entry name" value="2-oxoacid_oxidoreductase"/>
</dbReference>
<protein>
    <submittedName>
        <fullName evidence="4">3-methyl-2-oxobutanoate dehydrogenase subunit VorB</fullName>
    </submittedName>
</protein>
<dbReference type="PANTHER" id="PTHR43088:SF1">
    <property type="entry name" value="SUBUNIT OF PYRUVATE:FLAVODOXIN OXIDOREDUCTASE"/>
    <property type="match status" value="1"/>
</dbReference>
<dbReference type="EMBL" id="CP045798">
    <property type="protein sequence ID" value="QNB46606.1"/>
    <property type="molecule type" value="Genomic_DNA"/>
</dbReference>
<dbReference type="AlphaFoldDB" id="A0A7G6E3F2"/>
<reference evidence="4 5" key="1">
    <citation type="journal article" date="2019" name="Front. Microbiol.">
        <title>Thermoanaerosceptrum fracticalcis gen. nov. sp. nov., a Novel Fumarate-Fermenting Microorganism From a Deep Fractured Carbonate Aquifer of the US Great Basin.</title>
        <authorList>
            <person name="Hamilton-Brehm S.D."/>
            <person name="Stewart L.E."/>
            <person name="Zavarin M."/>
            <person name="Caldwell M."/>
            <person name="Lawson P.A."/>
            <person name="Onstott T.C."/>
            <person name="Grzymski J."/>
            <person name="Neveux I."/>
            <person name="Lollar B.S."/>
            <person name="Russell C.E."/>
            <person name="Moser D.P."/>
        </authorList>
    </citation>
    <scope>NUCLEOTIDE SEQUENCE [LARGE SCALE GENOMIC DNA]</scope>
    <source>
        <strain evidence="4 5">DRI-13</strain>
    </source>
</reference>
<dbReference type="InterPro" id="IPR029061">
    <property type="entry name" value="THDP-binding"/>
</dbReference>
<feature type="domain" description="Pyruvate flavodoxin/ferredoxin oxidoreductase pyrimidine binding" evidence="2">
    <location>
        <begin position="24"/>
        <end position="201"/>
    </location>
</feature>
<evidence type="ECO:0000313" key="5">
    <source>
        <dbReference type="Proteomes" id="UP000515847"/>
    </source>
</evidence>